<sequence>MKRLIEKSKRKVDQLKENQHRSLYHQIDWNERLIMLLGHRGAGKTTMMLQRLKQDNEKGMYLSLDDFFFETHRLVEVIDHFYKEGYHRFYLDEVHRYQNWSKDLKQIVDDYGDVFLIATGSSILDVSKGSADLSRRAVVYQLQGLSFREFLLLAHGITLPILQLEELLTNHQEITSNLTDQFSWESDFKNYLKYGYYPFFKESKQSYFGKLEKTAHLVIESDITPFEGLNYKTIHSLKKLLFVISQSAPFMPNISKLSAHLEIPRNTLLKLLDILDQAKLIKLLKSGTKGISYLQKPEKIYLENTNLIHLFTQNKPNIGSLRETFFFNQLNYEHQVASSRFGDFMVDDQYTFEIGGPSKGLKQIKGIPLSYLALDIKAGTNKSIPLWLFGFLY</sequence>
<dbReference type="PANTHER" id="PTHR42990:SF1">
    <property type="entry name" value="AAA+ ATPASE DOMAIN-CONTAINING PROTEIN"/>
    <property type="match status" value="1"/>
</dbReference>
<dbReference type="InterPro" id="IPR041682">
    <property type="entry name" value="AAA_14"/>
</dbReference>
<dbReference type="Pfam" id="PF13173">
    <property type="entry name" value="AAA_14"/>
    <property type="match status" value="1"/>
</dbReference>
<name>A0ABQ1SDE0_9FLAO</name>
<reference evidence="3" key="1">
    <citation type="journal article" date="2019" name="Int. J. Syst. Evol. Microbiol.">
        <title>The Global Catalogue of Microorganisms (GCM) 10K type strain sequencing project: providing services to taxonomists for standard genome sequencing and annotation.</title>
        <authorList>
            <consortium name="The Broad Institute Genomics Platform"/>
            <consortium name="The Broad Institute Genome Sequencing Center for Infectious Disease"/>
            <person name="Wu L."/>
            <person name="Ma J."/>
        </authorList>
    </citation>
    <scope>NUCLEOTIDE SEQUENCE [LARGE SCALE GENOMIC DNA]</scope>
    <source>
        <strain evidence="3">CGMCC 1.12931</strain>
    </source>
</reference>
<dbReference type="SUPFAM" id="SSF52540">
    <property type="entry name" value="P-loop containing nucleoside triphosphate hydrolases"/>
    <property type="match status" value="1"/>
</dbReference>
<evidence type="ECO:0000259" key="1">
    <source>
        <dbReference type="Pfam" id="PF13173"/>
    </source>
</evidence>
<gene>
    <name evidence="2" type="ORF">GCM10010832_00360</name>
</gene>
<dbReference type="InterPro" id="IPR027417">
    <property type="entry name" value="P-loop_NTPase"/>
</dbReference>
<feature type="domain" description="AAA" evidence="1">
    <location>
        <begin position="31"/>
        <end position="151"/>
    </location>
</feature>
<dbReference type="Proteomes" id="UP000599179">
    <property type="component" value="Unassembled WGS sequence"/>
</dbReference>
<accession>A0ABQ1SDE0</accession>
<dbReference type="PANTHER" id="PTHR42990">
    <property type="entry name" value="ATPASE"/>
    <property type="match status" value="1"/>
</dbReference>
<keyword evidence="3" id="KW-1185">Reference proteome</keyword>
<evidence type="ECO:0000313" key="3">
    <source>
        <dbReference type="Proteomes" id="UP000599179"/>
    </source>
</evidence>
<evidence type="ECO:0000313" key="2">
    <source>
        <dbReference type="EMBL" id="GGE23614.1"/>
    </source>
</evidence>
<comment type="caution">
    <text evidence="2">The sequence shown here is derived from an EMBL/GenBank/DDBJ whole genome shotgun (WGS) entry which is preliminary data.</text>
</comment>
<proteinExistence type="predicted"/>
<protein>
    <submittedName>
        <fullName evidence="2">ATPase AAA</fullName>
    </submittedName>
</protein>
<dbReference type="EMBL" id="BMGM01000001">
    <property type="protein sequence ID" value="GGE23614.1"/>
    <property type="molecule type" value="Genomic_DNA"/>
</dbReference>
<organism evidence="2 3">
    <name type="scientific">Psychroflexus planctonicus</name>
    <dbReference type="NCBI Taxonomy" id="1526575"/>
    <lineage>
        <taxon>Bacteria</taxon>
        <taxon>Pseudomonadati</taxon>
        <taxon>Bacteroidota</taxon>
        <taxon>Flavobacteriia</taxon>
        <taxon>Flavobacteriales</taxon>
        <taxon>Flavobacteriaceae</taxon>
        <taxon>Psychroflexus</taxon>
    </lineage>
</organism>
<dbReference type="RefSeq" id="WP_188457060.1">
    <property type="nucleotide sequence ID" value="NZ_BMGM01000001.1"/>
</dbReference>